<keyword evidence="1" id="KW-0472">Membrane</keyword>
<gene>
    <name evidence="2" type="ORF">KQY15_09700</name>
</gene>
<proteinExistence type="predicted"/>
<dbReference type="Proteomes" id="UP000704611">
    <property type="component" value="Unassembled WGS sequence"/>
</dbReference>
<evidence type="ECO:0000313" key="2">
    <source>
        <dbReference type="EMBL" id="MBV2129369.1"/>
    </source>
</evidence>
<evidence type="ECO:0008006" key="4">
    <source>
        <dbReference type="Google" id="ProtNLM"/>
    </source>
</evidence>
<accession>A0ABS6MKM3</accession>
<reference evidence="2 3" key="1">
    <citation type="submission" date="2021-06" db="EMBL/GenBank/DDBJ databases">
        <title>Rheinheimera indica sp. nov., isolated from deep-sea sediment.</title>
        <authorList>
            <person name="Wang Z."/>
            <person name="Zhang X.-Y."/>
        </authorList>
    </citation>
    <scope>NUCLEOTIDE SEQUENCE [LARGE SCALE GENOMIC DNA]</scope>
    <source>
        <strain evidence="2 3">SM2107</strain>
    </source>
</reference>
<dbReference type="RefSeq" id="WP_217668981.1">
    <property type="nucleotide sequence ID" value="NZ_JAHRID010000003.1"/>
</dbReference>
<feature type="transmembrane region" description="Helical" evidence="1">
    <location>
        <begin position="92"/>
        <end position="109"/>
    </location>
</feature>
<organism evidence="2 3">
    <name type="scientific">Arsukibacterium indicum</name>
    <dbReference type="NCBI Taxonomy" id="2848612"/>
    <lineage>
        <taxon>Bacteria</taxon>
        <taxon>Pseudomonadati</taxon>
        <taxon>Pseudomonadota</taxon>
        <taxon>Gammaproteobacteria</taxon>
        <taxon>Chromatiales</taxon>
        <taxon>Chromatiaceae</taxon>
        <taxon>Arsukibacterium</taxon>
    </lineage>
</organism>
<evidence type="ECO:0000256" key="1">
    <source>
        <dbReference type="SAM" id="Phobius"/>
    </source>
</evidence>
<dbReference type="EMBL" id="JAHRID010000003">
    <property type="protein sequence ID" value="MBV2129369.1"/>
    <property type="molecule type" value="Genomic_DNA"/>
</dbReference>
<keyword evidence="1" id="KW-1133">Transmembrane helix</keyword>
<sequence>MDFFSNQNTSKDTVRRGLKTARGTWHNAIDNVTDKAAPAFRRMSGRASNVADKMADGAHHAVDVISHKGEQLHGLQQQLVSGTRNTIRNRPLLAVGIAVAGGVLLSWWLSRRQHQHQEKYTDEQ</sequence>
<name>A0ABS6MKM3_9GAMM</name>
<comment type="caution">
    <text evidence="2">The sequence shown here is derived from an EMBL/GenBank/DDBJ whole genome shotgun (WGS) entry which is preliminary data.</text>
</comment>
<protein>
    <recommendedName>
        <fullName evidence="4">CsbD-like domain-containing protein</fullName>
    </recommendedName>
</protein>
<evidence type="ECO:0000313" key="3">
    <source>
        <dbReference type="Proteomes" id="UP000704611"/>
    </source>
</evidence>
<keyword evidence="3" id="KW-1185">Reference proteome</keyword>
<keyword evidence="1" id="KW-0812">Transmembrane</keyword>